<feature type="compositionally biased region" description="Low complexity" evidence="1">
    <location>
        <begin position="558"/>
        <end position="572"/>
    </location>
</feature>
<accession>A0A8H3DPT0</accession>
<dbReference type="EMBL" id="CAJMXA010004250">
    <property type="protein sequence ID" value="CAE6538132.1"/>
    <property type="molecule type" value="Genomic_DNA"/>
</dbReference>
<feature type="compositionally biased region" description="Polar residues" evidence="1">
    <location>
        <begin position="242"/>
        <end position="270"/>
    </location>
</feature>
<comment type="caution">
    <text evidence="2">The sequence shown here is derived from an EMBL/GenBank/DDBJ whole genome shotgun (WGS) entry which is preliminary data.</text>
</comment>
<feature type="compositionally biased region" description="Basic and acidic residues" evidence="1">
    <location>
        <begin position="943"/>
        <end position="964"/>
    </location>
</feature>
<dbReference type="AlphaFoldDB" id="A0A8H3DPT0"/>
<name>A0A8H3DPT0_9AGAM</name>
<evidence type="ECO:0000256" key="1">
    <source>
        <dbReference type="SAM" id="MobiDB-lite"/>
    </source>
</evidence>
<feature type="compositionally biased region" description="Polar residues" evidence="1">
    <location>
        <begin position="886"/>
        <end position="911"/>
    </location>
</feature>
<feature type="compositionally biased region" description="Basic and acidic residues" evidence="1">
    <location>
        <begin position="469"/>
        <end position="483"/>
    </location>
</feature>
<feature type="compositionally biased region" description="Polar residues" evidence="1">
    <location>
        <begin position="975"/>
        <end position="986"/>
    </location>
</feature>
<feature type="compositionally biased region" description="Polar residues" evidence="1">
    <location>
        <begin position="104"/>
        <end position="130"/>
    </location>
</feature>
<organism evidence="2 3">
    <name type="scientific">Rhizoctonia solani</name>
    <dbReference type="NCBI Taxonomy" id="456999"/>
    <lineage>
        <taxon>Eukaryota</taxon>
        <taxon>Fungi</taxon>
        <taxon>Dikarya</taxon>
        <taxon>Basidiomycota</taxon>
        <taxon>Agaricomycotina</taxon>
        <taxon>Agaricomycetes</taxon>
        <taxon>Cantharellales</taxon>
        <taxon>Ceratobasidiaceae</taxon>
        <taxon>Rhizoctonia</taxon>
    </lineage>
</organism>
<feature type="compositionally biased region" description="Polar residues" evidence="1">
    <location>
        <begin position="719"/>
        <end position="728"/>
    </location>
</feature>
<sequence>MSPRKKNTSKAGLSKQPTINNFFSSKSKHASTSARPKRLAQSSLAARPLRSKRSPDPEEILDLTHSTSPLRRSESPPSAKKRKVEATSPDQSPMRGAQRDRSPVASSRSISPASHLSQKPSAPSASNNVHSALVSPALSRTGNSQAMLDIDPDEIVESSQTQYLHLRFTPSSQRVVNMDPGSAPAPVFTSVSTRTRQQSHEPSSARKTPGPDEATEESQYTIFIPSSQGEISEPFTPRKRNWTSLDRSGTNAQTQSGAAPSNAQGSNTANRLVSTPKRQWPTSTMPPPAHPTLGNTPTNNHLIIPNPFTPHFSSPQPIPTPMYPSERSDQIPSSQGEPSIEATELGTMESPPKLAKYPSVATDLLPCVPSSVPASQDTPYTPQRATTPLLPISNLNINPPQTPHRVAPHNPPSSPTDFPSPGRLLSSLGFKGTGDTNNALVPDPGSTALPTTDEAERRTPAHAFSNLPHPDEDAQSHGEESPRRSQSSSQTVVPSSQPIHDSSPPPEYDLDPKRHSFNQSRLQSLNQPAIPAQSPAVFDSRHPSNSSRPYFTARTHHSPLPSSQSLPPSQSPIKGGQFDPNQSAAGVRGVFGMLGFGSEADNHEAQSEDANEEIGPHTPVTFDLPPSSPPPQTPTRYKTRESSPDSYLVPPSSRKGKAKARAGKTPIRDSPLARAFEAAKRRSKTATPSAVRRPASKINQVASSPIRLSHADDMDVDSSPVQNSQRPTPKTGKTRAELSAETPSLAGRSQRASQATRFKGSQSTRQNRSSMRAQRQKSVDYDIVESSDAEEMEMEVDIPPSPAFPASTRATAGIKSSAVPRKPISTTTPGRKRPSIHILEEMEDQEYAPATPVREERLPSSVSPSPIRIRDSPPPRSARHSSPPSENTQTQDEAETQWESLRPSQSVSQVYERQLIEEAERERRLRMESNAEKAKVLVGESPDMPKDGEVEEMGRVESQPREESLDQEPVRPVTISLNPCSPTNVPNEPPRLVLPHAFSTPTTQRTAEKAHYVVTPTKIVRRTPARTTPSRKSLTPSSMMEEDDPEEYTYVEETFNPTESQRSFLNRILLGNSTDIS</sequence>
<feature type="compositionally biased region" description="Polar residues" evidence="1">
    <location>
        <begin position="217"/>
        <end position="230"/>
    </location>
</feature>
<feature type="region of interest" description="Disordered" evidence="1">
    <location>
        <begin position="368"/>
        <end position="1007"/>
    </location>
</feature>
<feature type="compositionally biased region" description="Acidic residues" evidence="1">
    <location>
        <begin position="782"/>
        <end position="796"/>
    </location>
</feature>
<gene>
    <name evidence="2" type="ORF">RDB_LOCUS185755</name>
</gene>
<feature type="region of interest" description="Disordered" evidence="1">
    <location>
        <begin position="172"/>
        <end position="270"/>
    </location>
</feature>
<dbReference type="Proteomes" id="UP000663853">
    <property type="component" value="Unassembled WGS sequence"/>
</dbReference>
<evidence type="ECO:0000313" key="3">
    <source>
        <dbReference type="Proteomes" id="UP000663853"/>
    </source>
</evidence>
<feature type="compositionally biased region" description="Polar residues" evidence="1">
    <location>
        <begin position="1025"/>
        <end position="1038"/>
    </location>
</feature>
<feature type="compositionally biased region" description="Polar residues" evidence="1">
    <location>
        <begin position="9"/>
        <end position="44"/>
    </location>
</feature>
<feature type="compositionally biased region" description="Polar residues" evidence="1">
    <location>
        <begin position="372"/>
        <end position="386"/>
    </location>
</feature>
<reference evidence="2" key="1">
    <citation type="submission" date="2021-01" db="EMBL/GenBank/DDBJ databases">
        <authorList>
            <person name="Kaushik A."/>
        </authorList>
    </citation>
    <scope>NUCLEOTIDE SEQUENCE</scope>
    <source>
        <strain evidence="2">AG6-10EEA</strain>
    </source>
</reference>
<feature type="compositionally biased region" description="Polar residues" evidence="1">
    <location>
        <begin position="189"/>
        <end position="206"/>
    </location>
</feature>
<feature type="compositionally biased region" description="Low complexity" evidence="1">
    <location>
        <begin position="484"/>
        <end position="498"/>
    </location>
</feature>
<feature type="region of interest" description="Disordered" evidence="1">
    <location>
        <begin position="1021"/>
        <end position="1045"/>
    </location>
</feature>
<proteinExistence type="predicted"/>
<feature type="region of interest" description="Disordered" evidence="1">
    <location>
        <begin position="1"/>
        <end position="153"/>
    </location>
</feature>
<evidence type="ECO:0000313" key="2">
    <source>
        <dbReference type="EMBL" id="CAE6538132.1"/>
    </source>
</evidence>
<protein>
    <submittedName>
        <fullName evidence="2">Uncharacterized protein</fullName>
    </submittedName>
</protein>
<feature type="compositionally biased region" description="Polar residues" evidence="1">
    <location>
        <begin position="750"/>
        <end position="773"/>
    </location>
</feature>
<feature type="compositionally biased region" description="Basic and acidic residues" evidence="1">
    <location>
        <begin position="914"/>
        <end position="935"/>
    </location>
</feature>
<feature type="compositionally biased region" description="Polar residues" evidence="1">
    <location>
        <begin position="517"/>
        <end position="527"/>
    </location>
</feature>